<feature type="region of interest" description="Disordered" evidence="1">
    <location>
        <begin position="19"/>
        <end position="93"/>
    </location>
</feature>
<keyword evidence="3" id="KW-1185">Reference proteome</keyword>
<organism evidence="2 3">
    <name type="scientific">Iphiclides podalirius</name>
    <name type="common">scarce swallowtail</name>
    <dbReference type="NCBI Taxonomy" id="110791"/>
    <lineage>
        <taxon>Eukaryota</taxon>
        <taxon>Metazoa</taxon>
        <taxon>Ecdysozoa</taxon>
        <taxon>Arthropoda</taxon>
        <taxon>Hexapoda</taxon>
        <taxon>Insecta</taxon>
        <taxon>Pterygota</taxon>
        <taxon>Neoptera</taxon>
        <taxon>Endopterygota</taxon>
        <taxon>Lepidoptera</taxon>
        <taxon>Glossata</taxon>
        <taxon>Ditrysia</taxon>
        <taxon>Papilionoidea</taxon>
        <taxon>Papilionidae</taxon>
        <taxon>Papilioninae</taxon>
        <taxon>Iphiclides</taxon>
    </lineage>
</organism>
<gene>
    <name evidence="2" type="ORF">IPOD504_LOCUS1054</name>
</gene>
<dbReference type="Proteomes" id="UP000837857">
    <property type="component" value="Chromosome 10"/>
</dbReference>
<evidence type="ECO:0000256" key="1">
    <source>
        <dbReference type="SAM" id="MobiDB-lite"/>
    </source>
</evidence>
<reference evidence="2" key="1">
    <citation type="submission" date="2022-03" db="EMBL/GenBank/DDBJ databases">
        <authorList>
            <person name="Martin H S."/>
        </authorList>
    </citation>
    <scope>NUCLEOTIDE SEQUENCE</scope>
</reference>
<name>A0ABN8HRU2_9NEOP</name>
<dbReference type="EMBL" id="OW152822">
    <property type="protein sequence ID" value="CAH2037170.1"/>
    <property type="molecule type" value="Genomic_DNA"/>
</dbReference>
<protein>
    <recommendedName>
        <fullName evidence="4">Secreted protein</fullName>
    </recommendedName>
</protein>
<feature type="compositionally biased region" description="Polar residues" evidence="1">
    <location>
        <begin position="64"/>
        <end position="75"/>
    </location>
</feature>
<evidence type="ECO:0008006" key="4">
    <source>
        <dbReference type="Google" id="ProtNLM"/>
    </source>
</evidence>
<evidence type="ECO:0000313" key="3">
    <source>
        <dbReference type="Proteomes" id="UP000837857"/>
    </source>
</evidence>
<sequence>MVVFFLIVSRTSAHLTARERRAARRRVHAPRPRALTRDAPSSHAARWRASDAPAPPHRCPYSRAPTTPGTVNSTRAPPRWRDVSALSPHCTSR</sequence>
<evidence type="ECO:0000313" key="2">
    <source>
        <dbReference type="EMBL" id="CAH2037170.1"/>
    </source>
</evidence>
<feature type="non-terminal residue" evidence="2">
    <location>
        <position position="93"/>
    </location>
</feature>
<feature type="compositionally biased region" description="Basic residues" evidence="1">
    <location>
        <begin position="21"/>
        <end position="31"/>
    </location>
</feature>
<proteinExistence type="predicted"/>
<accession>A0ABN8HRU2</accession>